<protein>
    <recommendedName>
        <fullName evidence="4">ABC transporter permease</fullName>
    </recommendedName>
</protein>
<evidence type="ECO:0000256" key="1">
    <source>
        <dbReference type="SAM" id="Phobius"/>
    </source>
</evidence>
<feature type="transmembrane region" description="Helical" evidence="1">
    <location>
        <begin position="453"/>
        <end position="471"/>
    </location>
</feature>
<sequence length="546" mass="63005">MHNFLSLKILDKCERMFSTFGIDYNLMRQILQVKLTMDQRRVPTIFNQNAKQETKNQFLKSLGLYALYGLILIPFIVFGENYIFQMGIVFGIAMFMLMMSMISDFSTVLLDIRDKTILDTKPISDKTVSVAKMVHVCIYMTQLTGAFALIPLVVGLFTQGILFTLIFIVELVLMGLFIVVLTALIYIFILRFFSGERLKDIINYVQILLSISIIVGYQIVARSFEFVELDVSFTFQWWHVLIPPIWFGAPYELILNQQLSNTNIVLSLLVLLIPILSIFIYARLVPSFERNLQKLLNNSGTNKKKRMRINQVWQRLVCRSELEKTFFQFSSLILKQEREFKLKVYPSLGMGIVFPFIFLFSYISTNSFEELSSSKLYVTIHFCNLIILTVVHMLRYSSNYKAAWIYQTAPINNKFVIYRATLKAFLVKLYIPIFGLVSIIFIAIFSYQIIPDLIIVFLTALLITIITYRLINNKVYPFSESFAFAQDSSTTAITFLIMFIIAISAGVHFMITTIPFGIYAYGVILFVANLISWKKILPTKVAISKR</sequence>
<comment type="caution">
    <text evidence="2">The sequence shown here is derived from an EMBL/GenBank/DDBJ whole genome shotgun (WGS) entry which is preliminary data.</text>
</comment>
<feature type="transmembrane region" description="Helical" evidence="1">
    <location>
        <begin position="429"/>
        <end position="447"/>
    </location>
</feature>
<feature type="transmembrane region" description="Helical" evidence="1">
    <location>
        <begin position="518"/>
        <end position="537"/>
    </location>
</feature>
<keyword evidence="3" id="KW-1185">Reference proteome</keyword>
<feature type="transmembrane region" description="Helical" evidence="1">
    <location>
        <begin position="160"/>
        <end position="189"/>
    </location>
</feature>
<evidence type="ECO:0000313" key="3">
    <source>
        <dbReference type="Proteomes" id="UP001235343"/>
    </source>
</evidence>
<organism evidence="2 3">
    <name type="scientific">Aquibacillus rhizosphaerae</name>
    <dbReference type="NCBI Taxonomy" id="3051431"/>
    <lineage>
        <taxon>Bacteria</taxon>
        <taxon>Bacillati</taxon>
        <taxon>Bacillota</taxon>
        <taxon>Bacilli</taxon>
        <taxon>Bacillales</taxon>
        <taxon>Bacillaceae</taxon>
        <taxon>Aquibacillus</taxon>
    </lineage>
</organism>
<feature type="transmembrane region" description="Helical" evidence="1">
    <location>
        <begin position="201"/>
        <end position="220"/>
    </location>
</feature>
<feature type="transmembrane region" description="Helical" evidence="1">
    <location>
        <begin position="492"/>
        <end position="512"/>
    </location>
</feature>
<gene>
    <name evidence="2" type="ORF">QQS35_16425</name>
</gene>
<dbReference type="Proteomes" id="UP001235343">
    <property type="component" value="Unassembled WGS sequence"/>
</dbReference>
<keyword evidence="1" id="KW-0472">Membrane</keyword>
<feature type="transmembrane region" description="Helical" evidence="1">
    <location>
        <begin position="376"/>
        <end position="394"/>
    </location>
</feature>
<feature type="transmembrane region" description="Helical" evidence="1">
    <location>
        <begin position="344"/>
        <end position="364"/>
    </location>
</feature>
<accession>A0ABT7L840</accession>
<evidence type="ECO:0008006" key="4">
    <source>
        <dbReference type="Google" id="ProtNLM"/>
    </source>
</evidence>
<proteinExistence type="predicted"/>
<feature type="transmembrane region" description="Helical" evidence="1">
    <location>
        <begin position="264"/>
        <end position="284"/>
    </location>
</feature>
<evidence type="ECO:0000313" key="2">
    <source>
        <dbReference type="EMBL" id="MDL4842025.1"/>
    </source>
</evidence>
<feature type="transmembrane region" description="Helical" evidence="1">
    <location>
        <begin position="83"/>
        <end position="112"/>
    </location>
</feature>
<dbReference type="EMBL" id="JASTZU010000051">
    <property type="protein sequence ID" value="MDL4842025.1"/>
    <property type="molecule type" value="Genomic_DNA"/>
</dbReference>
<reference evidence="2 3" key="1">
    <citation type="submission" date="2023-06" db="EMBL/GenBank/DDBJ databases">
        <title>Aquibacillus rhizosphaerae LR5S19.</title>
        <authorList>
            <person name="Sun J.-Q."/>
        </authorList>
    </citation>
    <scope>NUCLEOTIDE SEQUENCE [LARGE SCALE GENOMIC DNA]</scope>
    <source>
        <strain evidence="2 3">LR5S19</strain>
    </source>
</reference>
<dbReference type="RefSeq" id="WP_285933310.1">
    <property type="nucleotide sequence ID" value="NZ_JASTZU010000051.1"/>
</dbReference>
<feature type="transmembrane region" description="Helical" evidence="1">
    <location>
        <begin position="58"/>
        <end position="77"/>
    </location>
</feature>
<keyword evidence="1" id="KW-1133">Transmembrane helix</keyword>
<keyword evidence="1" id="KW-0812">Transmembrane</keyword>
<name>A0ABT7L840_9BACI</name>